<feature type="domain" description="Lipocalin/cytosolic fatty-acid binding" evidence="1">
    <location>
        <begin position="27"/>
        <end position="117"/>
    </location>
</feature>
<evidence type="ECO:0000259" key="1">
    <source>
        <dbReference type="Pfam" id="PF00061"/>
    </source>
</evidence>
<organism evidence="2 3">
    <name type="scientific">Homarus americanus</name>
    <name type="common">American lobster</name>
    <dbReference type="NCBI Taxonomy" id="6706"/>
    <lineage>
        <taxon>Eukaryota</taxon>
        <taxon>Metazoa</taxon>
        <taxon>Ecdysozoa</taxon>
        <taxon>Arthropoda</taxon>
        <taxon>Crustacea</taxon>
        <taxon>Multicrustacea</taxon>
        <taxon>Malacostraca</taxon>
        <taxon>Eumalacostraca</taxon>
        <taxon>Eucarida</taxon>
        <taxon>Decapoda</taxon>
        <taxon>Pleocyemata</taxon>
        <taxon>Astacidea</taxon>
        <taxon>Nephropoidea</taxon>
        <taxon>Nephropidae</taxon>
        <taxon>Homarus</taxon>
    </lineage>
</organism>
<dbReference type="EMBL" id="JAHLQT010046319">
    <property type="protein sequence ID" value="KAG7153686.1"/>
    <property type="molecule type" value="Genomic_DNA"/>
</dbReference>
<dbReference type="SUPFAM" id="SSF50814">
    <property type="entry name" value="Lipocalins"/>
    <property type="match status" value="1"/>
</dbReference>
<proteinExistence type="predicted"/>
<dbReference type="InterPro" id="IPR012674">
    <property type="entry name" value="Calycin"/>
</dbReference>
<dbReference type="Pfam" id="PF00061">
    <property type="entry name" value="Lipocalin"/>
    <property type="match status" value="1"/>
</dbReference>
<dbReference type="AlphaFoldDB" id="A0A8J5J9V4"/>
<name>A0A8J5J9V4_HOMAM</name>
<dbReference type="Gene3D" id="2.40.128.20">
    <property type="match status" value="1"/>
</dbReference>
<comment type="caution">
    <text evidence="2">The sequence shown here is derived from an EMBL/GenBank/DDBJ whole genome shotgun (WGS) entry which is preliminary data.</text>
</comment>
<sequence length="127" mass="13991">MSYQCLNFDLHVTGSGYNVIADGQGRDGAVVQSNTITQTTTSQGKFSIRVKTFDAEMVVLGTDYTTFACLFTCYNFQGSHKALVAWILSRTLELERQKIAGCQKHFLKVGVPLAQLRGTYQGTECGH</sequence>
<keyword evidence="3" id="KW-1185">Reference proteome</keyword>
<gene>
    <name evidence="2" type="primary">Cra1-L1</name>
    <name evidence="2" type="ORF">Hamer_G009353</name>
</gene>
<reference evidence="2" key="1">
    <citation type="journal article" date="2021" name="Sci. Adv.">
        <title>The American lobster genome reveals insights on longevity, neural, and immune adaptations.</title>
        <authorList>
            <person name="Polinski J.M."/>
            <person name="Zimin A.V."/>
            <person name="Clark K.F."/>
            <person name="Kohn A.B."/>
            <person name="Sadowski N."/>
            <person name="Timp W."/>
            <person name="Ptitsyn A."/>
            <person name="Khanna P."/>
            <person name="Romanova D.Y."/>
            <person name="Williams P."/>
            <person name="Greenwood S.J."/>
            <person name="Moroz L.L."/>
            <person name="Walt D.R."/>
            <person name="Bodnar A.G."/>
        </authorList>
    </citation>
    <scope>NUCLEOTIDE SEQUENCE</scope>
    <source>
        <strain evidence="2">GMGI-L3</strain>
    </source>
</reference>
<accession>A0A8J5J9V4</accession>
<dbReference type="Proteomes" id="UP000747542">
    <property type="component" value="Unassembled WGS sequence"/>
</dbReference>
<evidence type="ECO:0000313" key="2">
    <source>
        <dbReference type="EMBL" id="KAG7153686.1"/>
    </source>
</evidence>
<dbReference type="InterPro" id="IPR000566">
    <property type="entry name" value="Lipocln_cytosolic_FA-bd_dom"/>
</dbReference>
<protein>
    <submittedName>
        <fullName evidence="2">Crustacyanin-A1 subunit-like 1</fullName>
    </submittedName>
</protein>
<evidence type="ECO:0000313" key="3">
    <source>
        <dbReference type="Proteomes" id="UP000747542"/>
    </source>
</evidence>